<organism evidence="6 7">
    <name type="scientific">Aureimonas fodinaquatilis</name>
    <dbReference type="NCBI Taxonomy" id="2565783"/>
    <lineage>
        <taxon>Bacteria</taxon>
        <taxon>Pseudomonadati</taxon>
        <taxon>Pseudomonadota</taxon>
        <taxon>Alphaproteobacteria</taxon>
        <taxon>Hyphomicrobiales</taxon>
        <taxon>Aurantimonadaceae</taxon>
        <taxon>Aureimonas</taxon>
    </lineage>
</organism>
<dbReference type="AlphaFoldDB" id="A0A5B0DTF4"/>
<comment type="caution">
    <text evidence="6">The sequence shown here is derived from an EMBL/GenBank/DDBJ whole genome shotgun (WGS) entry which is preliminary data.</text>
</comment>
<accession>A0A5B0DTF4</accession>
<dbReference type="Gene3D" id="1.10.10.10">
    <property type="entry name" value="Winged helix-like DNA-binding domain superfamily/Winged helix DNA-binding domain"/>
    <property type="match status" value="1"/>
</dbReference>
<dbReference type="Proteomes" id="UP000324738">
    <property type="component" value="Unassembled WGS sequence"/>
</dbReference>
<evidence type="ECO:0000256" key="3">
    <source>
        <dbReference type="ARBA" id="ARBA00023163"/>
    </source>
</evidence>
<sequence>MTALSSGNSLAFLLSDDARLYRKAFEKTVSENGFGLTPGEVRTLAQTLRNPGLRQAVLAERMGIEPMTLSAYLDRLESRNLIERETDKNDRRAKIVQPTEQAHTVLQQLAPLFQRVYDEATRGVSPEMMQSCVKVLMTIRQNLANDPDVLGSLEPSETAPQPMTGRPQW</sequence>
<dbReference type="PRINTS" id="PR00598">
    <property type="entry name" value="HTHMARR"/>
</dbReference>
<dbReference type="GO" id="GO:0003700">
    <property type="term" value="F:DNA-binding transcription factor activity"/>
    <property type="evidence" value="ECO:0007669"/>
    <property type="project" value="InterPro"/>
</dbReference>
<keyword evidence="1" id="KW-0805">Transcription regulation</keyword>
<dbReference type="SMART" id="SM00347">
    <property type="entry name" value="HTH_MARR"/>
    <property type="match status" value="1"/>
</dbReference>
<feature type="region of interest" description="Disordered" evidence="4">
    <location>
        <begin position="146"/>
        <end position="169"/>
    </location>
</feature>
<name>A0A5B0DTF4_9HYPH</name>
<dbReference type="PROSITE" id="PS50995">
    <property type="entry name" value="HTH_MARR_2"/>
    <property type="match status" value="1"/>
</dbReference>
<dbReference type="InterPro" id="IPR000835">
    <property type="entry name" value="HTH_MarR-typ"/>
</dbReference>
<evidence type="ECO:0000256" key="2">
    <source>
        <dbReference type="ARBA" id="ARBA00023125"/>
    </source>
</evidence>
<dbReference type="InterPro" id="IPR036388">
    <property type="entry name" value="WH-like_DNA-bd_sf"/>
</dbReference>
<keyword evidence="3" id="KW-0804">Transcription</keyword>
<dbReference type="Pfam" id="PF12802">
    <property type="entry name" value="MarR_2"/>
    <property type="match status" value="1"/>
</dbReference>
<proteinExistence type="predicted"/>
<dbReference type="InterPro" id="IPR036390">
    <property type="entry name" value="WH_DNA-bd_sf"/>
</dbReference>
<dbReference type="RefSeq" id="WP_149300982.1">
    <property type="nucleotide sequence ID" value="NZ_VTWH01000003.1"/>
</dbReference>
<gene>
    <name evidence="6" type="ORF">FPY71_14360</name>
</gene>
<evidence type="ECO:0000256" key="1">
    <source>
        <dbReference type="ARBA" id="ARBA00023015"/>
    </source>
</evidence>
<dbReference type="OrthoDB" id="582199at2"/>
<evidence type="ECO:0000256" key="4">
    <source>
        <dbReference type="SAM" id="MobiDB-lite"/>
    </source>
</evidence>
<dbReference type="InterPro" id="IPR039422">
    <property type="entry name" value="MarR/SlyA-like"/>
</dbReference>
<reference evidence="6 7" key="1">
    <citation type="submission" date="2019-08" db="EMBL/GenBank/DDBJ databases">
        <title>Aureimonas fodiniaquatilis sp. nov., isolated from a coal mine wastewater.</title>
        <authorList>
            <person name="Kim W."/>
        </authorList>
    </citation>
    <scope>NUCLEOTIDE SEQUENCE [LARGE SCALE GENOMIC DNA]</scope>
    <source>
        <strain evidence="6 7">CAU 1482</strain>
    </source>
</reference>
<evidence type="ECO:0000313" key="6">
    <source>
        <dbReference type="EMBL" id="KAA0969698.1"/>
    </source>
</evidence>
<evidence type="ECO:0000259" key="5">
    <source>
        <dbReference type="PROSITE" id="PS50995"/>
    </source>
</evidence>
<dbReference type="PANTHER" id="PTHR33164">
    <property type="entry name" value="TRANSCRIPTIONAL REGULATOR, MARR FAMILY"/>
    <property type="match status" value="1"/>
</dbReference>
<dbReference type="GO" id="GO:0006950">
    <property type="term" value="P:response to stress"/>
    <property type="evidence" value="ECO:0007669"/>
    <property type="project" value="TreeGrafter"/>
</dbReference>
<evidence type="ECO:0000313" key="7">
    <source>
        <dbReference type="Proteomes" id="UP000324738"/>
    </source>
</evidence>
<dbReference type="EMBL" id="VTWH01000003">
    <property type="protein sequence ID" value="KAA0969698.1"/>
    <property type="molecule type" value="Genomic_DNA"/>
</dbReference>
<keyword evidence="2" id="KW-0238">DNA-binding</keyword>
<dbReference type="PANTHER" id="PTHR33164:SF64">
    <property type="entry name" value="TRANSCRIPTIONAL REGULATOR SLYA"/>
    <property type="match status" value="1"/>
</dbReference>
<protein>
    <submittedName>
        <fullName evidence="6">MarR family transcriptional regulator</fullName>
    </submittedName>
</protein>
<keyword evidence="7" id="KW-1185">Reference proteome</keyword>
<dbReference type="SUPFAM" id="SSF46785">
    <property type="entry name" value="Winged helix' DNA-binding domain"/>
    <property type="match status" value="1"/>
</dbReference>
<feature type="domain" description="HTH marR-type" evidence="5">
    <location>
        <begin position="7"/>
        <end position="141"/>
    </location>
</feature>
<dbReference type="GO" id="GO:0003677">
    <property type="term" value="F:DNA binding"/>
    <property type="evidence" value="ECO:0007669"/>
    <property type="project" value="UniProtKB-KW"/>
</dbReference>